<reference evidence="3 4" key="1">
    <citation type="journal article" date="2018" name="Nat. Biotechnol.">
        <title>A standardized bacterial taxonomy based on genome phylogeny substantially revises the tree of life.</title>
        <authorList>
            <person name="Parks D.H."/>
            <person name="Chuvochina M."/>
            <person name="Waite D.W."/>
            <person name="Rinke C."/>
            <person name="Skarshewski A."/>
            <person name="Chaumeil P.A."/>
            <person name="Hugenholtz P."/>
        </authorList>
    </citation>
    <scope>NUCLEOTIDE SEQUENCE [LARGE SCALE GENOMIC DNA]</scope>
    <source>
        <strain evidence="3">UBA9667</strain>
    </source>
</reference>
<accession>A0A3D2SFP0</accession>
<proteinExistence type="predicted"/>
<dbReference type="InterPro" id="IPR054168">
    <property type="entry name" value="PG_1098_Fer"/>
</dbReference>
<evidence type="ECO:0000259" key="2">
    <source>
        <dbReference type="Pfam" id="PF22013"/>
    </source>
</evidence>
<organism evidence="3 4">
    <name type="scientific">Bacteroides graminisolvens</name>
    <dbReference type="NCBI Taxonomy" id="477666"/>
    <lineage>
        <taxon>Bacteria</taxon>
        <taxon>Pseudomonadati</taxon>
        <taxon>Bacteroidota</taxon>
        <taxon>Bacteroidia</taxon>
        <taxon>Bacteroidales</taxon>
        <taxon>Bacteroidaceae</taxon>
        <taxon>Bacteroides</taxon>
    </lineage>
</organism>
<gene>
    <name evidence="3" type="ORF">DHW31_02870</name>
</gene>
<evidence type="ECO:0000259" key="1">
    <source>
        <dbReference type="Pfam" id="PF18096"/>
    </source>
</evidence>
<evidence type="ECO:0000313" key="4">
    <source>
        <dbReference type="Proteomes" id="UP000263098"/>
    </source>
</evidence>
<dbReference type="Gene3D" id="3.40.50.150">
    <property type="entry name" value="Vaccinia Virus protein VP39"/>
    <property type="match status" value="1"/>
</dbReference>
<keyword evidence="3" id="KW-0489">Methyltransferase</keyword>
<dbReference type="InterPro" id="IPR041497">
    <property type="entry name" value="Thump-like"/>
</dbReference>
<dbReference type="GO" id="GO:0032259">
    <property type="term" value="P:methylation"/>
    <property type="evidence" value="ECO:0007669"/>
    <property type="project" value="UniProtKB-KW"/>
</dbReference>
<keyword evidence="3" id="KW-0808">Transferase</keyword>
<dbReference type="Pfam" id="PF01135">
    <property type="entry name" value="PCMT"/>
    <property type="match status" value="1"/>
</dbReference>
<dbReference type="EMBL" id="DPVG01000101">
    <property type="protein sequence ID" value="HCK23716.1"/>
    <property type="molecule type" value="Genomic_DNA"/>
</dbReference>
<dbReference type="Pfam" id="PF18096">
    <property type="entry name" value="Thump_like"/>
    <property type="match status" value="1"/>
</dbReference>
<dbReference type="SUPFAM" id="SSF53335">
    <property type="entry name" value="S-adenosyl-L-methionine-dependent methyltransferases"/>
    <property type="match status" value="1"/>
</dbReference>
<evidence type="ECO:0000313" key="3">
    <source>
        <dbReference type="EMBL" id="HCK23716.1"/>
    </source>
</evidence>
<feature type="domain" description="PG-1098 ferredoxin-like" evidence="2">
    <location>
        <begin position="277"/>
        <end position="320"/>
    </location>
</feature>
<name>A0A3D2SFP0_9BACE</name>
<dbReference type="Gene3D" id="1.10.10.1110">
    <property type="entry name" value="Methyltransferase PG1098, N-terminal domain"/>
    <property type="match status" value="1"/>
</dbReference>
<protein>
    <submittedName>
        <fullName evidence="3">SAM-dependent methyltransferase</fullName>
    </submittedName>
</protein>
<sequence>MQLNKETIAFIEEHLHDDVRALALKAGKLPQVDLTAALTQIAGRQIAAVKIPSWQLVKEILYPQHLSMEQCSSEVTARYKAELVSGDTLCDLTGGFGVDCAFLSAGFKQVTYVEQQSSLCELAANNYRVLGLNHVKVVNEDGVAYLEKMEPIDCIFMDPARRNEHGGKTVAIADCTPDVGALQCLLTHKAQRVMIKLSPMLDLALTLQTMHSTCEVHIVSVNNECKELLLILAAGVQTAEPEIHCVNLTHNGKQCFSFTRSQEQEATCSYADDTALYLYEPNASILKAGGFKVLSAAYCMKKLHPNSHLYTSDELVADFPGRVFRIEKSYSFNKKEMKDLLGNISKANISIRNFPSTVDELRKRTKLKDGGDVYLFATTLNSGDKVLLECYKV</sequence>
<dbReference type="GO" id="GO:0008168">
    <property type="term" value="F:methyltransferase activity"/>
    <property type="evidence" value="ECO:0007669"/>
    <property type="project" value="UniProtKB-KW"/>
</dbReference>
<dbReference type="Pfam" id="PF22013">
    <property type="entry name" value="PG_1098_Fer"/>
    <property type="match status" value="1"/>
</dbReference>
<dbReference type="InterPro" id="IPR029063">
    <property type="entry name" value="SAM-dependent_MTases_sf"/>
</dbReference>
<dbReference type="Proteomes" id="UP000263098">
    <property type="component" value="Unassembled WGS sequence"/>
</dbReference>
<dbReference type="AlphaFoldDB" id="A0A3D2SFP0"/>
<comment type="caution">
    <text evidence="3">The sequence shown here is derived from an EMBL/GenBank/DDBJ whole genome shotgun (WGS) entry which is preliminary data.</text>
</comment>
<feature type="domain" description="THUMP-like" evidence="1">
    <location>
        <begin position="321"/>
        <end position="390"/>
    </location>
</feature>